<comment type="subcellular location">
    <subcellularLocation>
        <location evidence="2">Chromosome</location>
    </subcellularLocation>
    <subcellularLocation>
        <location evidence="1">Nucleus</location>
    </subcellularLocation>
</comment>
<dbReference type="InterPro" id="IPR003511">
    <property type="entry name" value="HORMA_dom"/>
</dbReference>
<gene>
    <name evidence="7" type="ORF">DAKH74_019990</name>
</gene>
<keyword evidence="3" id="KW-0158">Chromosome</keyword>
<feature type="domain" description="HORMA" evidence="6">
    <location>
        <begin position="15"/>
        <end position="243"/>
    </location>
</feature>
<name>A0AAV5RVB6_MAUHU</name>
<dbReference type="PANTHER" id="PTHR48225">
    <property type="entry name" value="HORMA DOMAIN-CONTAINING PROTEIN 1"/>
    <property type="match status" value="1"/>
</dbReference>
<evidence type="ECO:0000313" key="7">
    <source>
        <dbReference type="EMBL" id="GMM55383.1"/>
    </source>
</evidence>
<dbReference type="PROSITE" id="PS51257">
    <property type="entry name" value="PROKAR_LIPOPROTEIN"/>
    <property type="match status" value="1"/>
</dbReference>
<dbReference type="GO" id="GO:0007130">
    <property type="term" value="P:synaptonemal complex assembly"/>
    <property type="evidence" value="ECO:0007669"/>
    <property type="project" value="TreeGrafter"/>
</dbReference>
<dbReference type="PROSITE" id="PS50815">
    <property type="entry name" value="HORMA"/>
    <property type="match status" value="1"/>
</dbReference>
<evidence type="ECO:0000256" key="3">
    <source>
        <dbReference type="ARBA" id="ARBA00022454"/>
    </source>
</evidence>
<keyword evidence="5" id="KW-0469">Meiosis</keyword>
<evidence type="ECO:0000259" key="6">
    <source>
        <dbReference type="PROSITE" id="PS50815"/>
    </source>
</evidence>
<dbReference type="Gene3D" id="3.30.900.10">
    <property type="entry name" value="HORMA domain"/>
    <property type="match status" value="1"/>
</dbReference>
<organism evidence="7 8">
    <name type="scientific">Maudiozyma humilis</name>
    <name type="common">Sour dough yeast</name>
    <name type="synonym">Kazachstania humilis</name>
    <dbReference type="NCBI Taxonomy" id="51915"/>
    <lineage>
        <taxon>Eukaryota</taxon>
        <taxon>Fungi</taxon>
        <taxon>Dikarya</taxon>
        <taxon>Ascomycota</taxon>
        <taxon>Saccharomycotina</taxon>
        <taxon>Saccharomycetes</taxon>
        <taxon>Saccharomycetales</taxon>
        <taxon>Saccharomycetaceae</taxon>
        <taxon>Maudiozyma</taxon>
    </lineage>
</organism>
<evidence type="ECO:0000313" key="8">
    <source>
        <dbReference type="Proteomes" id="UP001377567"/>
    </source>
</evidence>
<keyword evidence="4" id="KW-0539">Nucleus</keyword>
<reference evidence="7 8" key="1">
    <citation type="journal article" date="2023" name="Elife">
        <title>Identification of key yeast species and microbe-microbe interactions impacting larval growth of Drosophila in the wild.</title>
        <authorList>
            <person name="Mure A."/>
            <person name="Sugiura Y."/>
            <person name="Maeda R."/>
            <person name="Honda K."/>
            <person name="Sakurai N."/>
            <person name="Takahashi Y."/>
            <person name="Watada M."/>
            <person name="Katoh T."/>
            <person name="Gotoh A."/>
            <person name="Gotoh Y."/>
            <person name="Taniguchi I."/>
            <person name="Nakamura K."/>
            <person name="Hayashi T."/>
            <person name="Katayama T."/>
            <person name="Uemura T."/>
            <person name="Hattori Y."/>
        </authorList>
    </citation>
    <scope>NUCLEOTIDE SEQUENCE [LARGE SCALE GENOMIC DNA]</scope>
    <source>
        <strain evidence="7 8">KH-74</strain>
    </source>
</reference>
<dbReference type="PANTHER" id="PTHR48225:SF7">
    <property type="entry name" value="MEIOSIS-SPECIFIC PROTEIN HOP1"/>
    <property type="match status" value="1"/>
</dbReference>
<dbReference type="Proteomes" id="UP001377567">
    <property type="component" value="Unassembled WGS sequence"/>
</dbReference>
<evidence type="ECO:0000256" key="4">
    <source>
        <dbReference type="ARBA" id="ARBA00023242"/>
    </source>
</evidence>
<dbReference type="AlphaFoldDB" id="A0AAV5RVB6"/>
<keyword evidence="8" id="KW-1185">Reference proteome</keyword>
<dbReference type="GO" id="GO:0051598">
    <property type="term" value="P:meiotic recombination checkpoint signaling"/>
    <property type="evidence" value="ECO:0007669"/>
    <property type="project" value="TreeGrafter"/>
</dbReference>
<sequence length="630" mass="71814">MLATKSRIKTAVTTEQSQKLMQTMLTMSFGCLSFLRGLFPDDSFVDQRFVPAKCESDYDKSKTNPSNSIKIKTLVRGKSQEVGLLLDWLEKGVFKSMKEGCLRSVSLGIYLDEDDPTNLCENYVFNFEYDENNEIRMNLDEMSTPPRDDMDTTSSLLDSRKMAQQVMRRFIIITQAMEPLPQKKYLSMRLLFNENVEQDYQPEMFRDATFDKRATLKIPIDSSSSIFRAGEVKTTHHSVNTDIYSTSEELRGCVDVTRNGLKEGIDFQVIDPFDLEPTSITSQSSDIEHDLDTQQTSQSVTDSKFSQNLCYSQSLAETQTTRILGKFLKSPRLELEETQLMQSSLLGGQKVEYGNDNFCDCLTECKQDATAQKICRKCNRSVHGICYGNVQSKKIPMCFVCILGSSSSRDIQSAEYKDLMVVRKCFRYLTRCKRFPSSLTDLSHRIFARNSLTEEVKERVAFACSIFLYDGTLVIDTGNNYGNLIGNSKTRGANFTFDLPTVKPPVGTVIIPTQNYNIHFLFANETSHPCYSESYPADKEQFSIWLKEISDLRLKLTENLPEKFTINSLDLNDSDLNELLKVTESNKRKYREESPCDGNVSEYPSQQIANEVSLKRQKISISEQSLKSVW</sequence>
<dbReference type="Pfam" id="PF02301">
    <property type="entry name" value="HORMA"/>
    <property type="match status" value="1"/>
</dbReference>
<dbReference type="InterPro" id="IPR036570">
    <property type="entry name" value="HORMA_dom_sf"/>
</dbReference>
<dbReference type="InterPro" id="IPR051294">
    <property type="entry name" value="HORMA_MeioticProgression"/>
</dbReference>
<evidence type="ECO:0000256" key="2">
    <source>
        <dbReference type="ARBA" id="ARBA00004286"/>
    </source>
</evidence>
<evidence type="ECO:0000256" key="5">
    <source>
        <dbReference type="ARBA" id="ARBA00023254"/>
    </source>
</evidence>
<evidence type="ECO:0000256" key="1">
    <source>
        <dbReference type="ARBA" id="ARBA00004123"/>
    </source>
</evidence>
<dbReference type="SUPFAM" id="SSF56019">
    <property type="entry name" value="The spindle assembly checkpoint protein mad2"/>
    <property type="match status" value="1"/>
</dbReference>
<dbReference type="EMBL" id="BTGD01000005">
    <property type="protein sequence ID" value="GMM55383.1"/>
    <property type="molecule type" value="Genomic_DNA"/>
</dbReference>
<dbReference type="GO" id="GO:0005634">
    <property type="term" value="C:nucleus"/>
    <property type="evidence" value="ECO:0007669"/>
    <property type="project" value="UniProtKB-SubCell"/>
</dbReference>
<accession>A0AAV5RVB6</accession>
<protein>
    <submittedName>
        <fullName evidence="7">Hop1 protein</fullName>
    </submittedName>
</protein>
<comment type="caution">
    <text evidence="7">The sequence shown here is derived from an EMBL/GenBank/DDBJ whole genome shotgun (WGS) entry which is preliminary data.</text>
</comment>
<proteinExistence type="predicted"/>
<dbReference type="GO" id="GO:0005694">
    <property type="term" value="C:chromosome"/>
    <property type="evidence" value="ECO:0007669"/>
    <property type="project" value="UniProtKB-SubCell"/>
</dbReference>